<sequence>MAWTWAQEERSQAPSNRSCHNAKGIAKGVKAFLNKMTFRKRKDFEDNVIQPHPQLRRSGFADDASSRQSHPHFQSHQSHSQSLYGYEQHAAAQIQHDHEPSQLQETNFQQPCMQQWQAQQGHLQPFQAQQGIQHLNMQQPVQISVQMPAQMPLQMHMPHPQRA</sequence>
<evidence type="ECO:0000256" key="1">
    <source>
        <dbReference type="SAM" id="MobiDB-lite"/>
    </source>
</evidence>
<accession>A0AAE0G4U2</accession>
<evidence type="ECO:0000313" key="2">
    <source>
        <dbReference type="EMBL" id="KAK3271543.1"/>
    </source>
</evidence>
<feature type="region of interest" description="Disordered" evidence="1">
    <location>
        <begin position="1"/>
        <end position="22"/>
    </location>
</feature>
<keyword evidence="3" id="KW-1185">Reference proteome</keyword>
<dbReference type="Proteomes" id="UP001190700">
    <property type="component" value="Unassembled WGS sequence"/>
</dbReference>
<organism evidence="2 3">
    <name type="scientific">Cymbomonas tetramitiformis</name>
    <dbReference type="NCBI Taxonomy" id="36881"/>
    <lineage>
        <taxon>Eukaryota</taxon>
        <taxon>Viridiplantae</taxon>
        <taxon>Chlorophyta</taxon>
        <taxon>Pyramimonadophyceae</taxon>
        <taxon>Pyramimonadales</taxon>
        <taxon>Pyramimonadaceae</taxon>
        <taxon>Cymbomonas</taxon>
    </lineage>
</organism>
<gene>
    <name evidence="2" type="ORF">CYMTET_20113</name>
</gene>
<dbReference type="EMBL" id="LGRX02009617">
    <property type="protein sequence ID" value="KAK3271543.1"/>
    <property type="molecule type" value="Genomic_DNA"/>
</dbReference>
<comment type="caution">
    <text evidence="2">The sequence shown here is derived from an EMBL/GenBank/DDBJ whole genome shotgun (WGS) entry which is preliminary data.</text>
</comment>
<feature type="non-terminal residue" evidence="2">
    <location>
        <position position="163"/>
    </location>
</feature>
<feature type="region of interest" description="Disordered" evidence="1">
    <location>
        <begin position="44"/>
        <end position="99"/>
    </location>
</feature>
<dbReference type="AlphaFoldDB" id="A0AAE0G4U2"/>
<evidence type="ECO:0000313" key="3">
    <source>
        <dbReference type="Proteomes" id="UP001190700"/>
    </source>
</evidence>
<reference evidence="2 3" key="1">
    <citation type="journal article" date="2015" name="Genome Biol. Evol.">
        <title>Comparative Genomics of a Bacterivorous Green Alga Reveals Evolutionary Causalities and Consequences of Phago-Mixotrophic Mode of Nutrition.</title>
        <authorList>
            <person name="Burns J.A."/>
            <person name="Paasch A."/>
            <person name="Narechania A."/>
            <person name="Kim E."/>
        </authorList>
    </citation>
    <scope>NUCLEOTIDE SEQUENCE [LARGE SCALE GENOMIC DNA]</scope>
    <source>
        <strain evidence="2 3">PLY_AMNH</strain>
    </source>
</reference>
<feature type="compositionally biased region" description="Low complexity" evidence="1">
    <location>
        <begin position="66"/>
        <end position="82"/>
    </location>
</feature>
<name>A0AAE0G4U2_9CHLO</name>
<protein>
    <submittedName>
        <fullName evidence="2">Uncharacterized protein</fullName>
    </submittedName>
</protein>
<proteinExistence type="predicted"/>